<dbReference type="EMBL" id="KQ947438">
    <property type="protein sequence ID" value="KUJ07844.1"/>
    <property type="molecule type" value="Genomic_DNA"/>
</dbReference>
<dbReference type="KEGG" id="psco:LY89DRAFT_789506"/>
<keyword evidence="4" id="KW-1185">Reference proteome</keyword>
<accession>A0A132B7I4</accession>
<dbReference type="Pfam" id="PF11951">
    <property type="entry name" value="Fungal_trans_2"/>
    <property type="match status" value="1"/>
</dbReference>
<dbReference type="Proteomes" id="UP000070700">
    <property type="component" value="Unassembled WGS sequence"/>
</dbReference>
<dbReference type="OrthoDB" id="4158087at2759"/>
<dbReference type="InterPro" id="IPR021858">
    <property type="entry name" value="Fun_TF"/>
</dbReference>
<keyword evidence="2" id="KW-0812">Transmembrane</keyword>
<dbReference type="RefSeq" id="XP_018062199.1">
    <property type="nucleotide sequence ID" value="XM_018223263.1"/>
</dbReference>
<feature type="compositionally biased region" description="Basic and acidic residues" evidence="1">
    <location>
        <begin position="50"/>
        <end position="61"/>
    </location>
</feature>
<feature type="transmembrane region" description="Helical" evidence="2">
    <location>
        <begin position="386"/>
        <end position="408"/>
    </location>
</feature>
<dbReference type="InParanoid" id="A0A132B7I4"/>
<gene>
    <name evidence="3" type="ORF">LY89DRAFT_789506</name>
</gene>
<proteinExistence type="predicted"/>
<dbReference type="GeneID" id="28832989"/>
<evidence type="ECO:0000256" key="2">
    <source>
        <dbReference type="SAM" id="Phobius"/>
    </source>
</evidence>
<reference evidence="3 4" key="1">
    <citation type="submission" date="2015-10" db="EMBL/GenBank/DDBJ databases">
        <title>Full genome of DAOMC 229536 Phialocephala scopiformis, a fungal endophyte of spruce producing the potent anti-insectan compound rugulosin.</title>
        <authorList>
            <consortium name="DOE Joint Genome Institute"/>
            <person name="Walker A.K."/>
            <person name="Frasz S.L."/>
            <person name="Seifert K.A."/>
            <person name="Miller J.D."/>
            <person name="Mondo S.J."/>
            <person name="Labutti K."/>
            <person name="Lipzen A."/>
            <person name="Dockter R."/>
            <person name="Kennedy M."/>
            <person name="Grigoriev I.V."/>
            <person name="Spatafora J.W."/>
        </authorList>
    </citation>
    <scope>NUCLEOTIDE SEQUENCE [LARGE SCALE GENOMIC DNA]</scope>
    <source>
        <strain evidence="3 4">CBS 120377</strain>
    </source>
</reference>
<sequence>MKKTFQFVDGSGAKVDKVTRKSIRSHVMKDRNAGKTVHRRSRLELPTPCDDSRKEARKSNEEDSGPVARNLGNVLRTFPFPVELSESSLKSIDQFFIFITEKMYPSQLGLSSDGYKHDWLVTTFIDADAAYCSLALMASTNAFFSSGGISSSKALSYLSNTFSLVQRRMQGEEALSDSTLCMVMMLILQEQIRHEKASRIHYEGLRKLIELRGGLSRLKSCSTLLLKMSKMDILYALRYGEPVLFYRDRMSEIRSMLPSIEINYSPGATSGQHQYDGINTDLRDILVDVMSIAALFNSPPSRRNLDIKTFLEIVISICCRLIRFRPLQSPKPECRREAAYHIGLITFMTTLFLQWDNRRIQGYHLISRRLREVLDEEFDARDDDNLLLWLLFVASLWFKTTSVSYWLVLRIRRLAVRFQIDSWSRVCDSICQFPWINILHDQTGRAVWDLVYQGPPDGH</sequence>
<evidence type="ECO:0000256" key="1">
    <source>
        <dbReference type="SAM" id="MobiDB-lite"/>
    </source>
</evidence>
<keyword evidence="2" id="KW-0472">Membrane</keyword>
<dbReference type="AlphaFoldDB" id="A0A132B7I4"/>
<organism evidence="3 4">
    <name type="scientific">Mollisia scopiformis</name>
    <name type="common">Conifer needle endophyte fungus</name>
    <name type="synonym">Phialocephala scopiformis</name>
    <dbReference type="NCBI Taxonomy" id="149040"/>
    <lineage>
        <taxon>Eukaryota</taxon>
        <taxon>Fungi</taxon>
        <taxon>Dikarya</taxon>
        <taxon>Ascomycota</taxon>
        <taxon>Pezizomycotina</taxon>
        <taxon>Leotiomycetes</taxon>
        <taxon>Helotiales</taxon>
        <taxon>Mollisiaceae</taxon>
        <taxon>Mollisia</taxon>
    </lineage>
</organism>
<dbReference type="PANTHER" id="PTHR37540:SF9">
    <property type="entry name" value="ZN(2)-C6 FUNGAL-TYPE DOMAIN-CONTAINING PROTEIN"/>
    <property type="match status" value="1"/>
</dbReference>
<evidence type="ECO:0000313" key="4">
    <source>
        <dbReference type="Proteomes" id="UP000070700"/>
    </source>
</evidence>
<protein>
    <submittedName>
        <fullName evidence="3">Uncharacterized protein</fullName>
    </submittedName>
</protein>
<evidence type="ECO:0000313" key="3">
    <source>
        <dbReference type="EMBL" id="KUJ07844.1"/>
    </source>
</evidence>
<keyword evidence="2" id="KW-1133">Transmembrane helix</keyword>
<feature type="region of interest" description="Disordered" evidence="1">
    <location>
        <begin position="28"/>
        <end position="68"/>
    </location>
</feature>
<name>A0A132B7I4_MOLSC</name>
<dbReference type="PANTHER" id="PTHR37540">
    <property type="entry name" value="TRANSCRIPTION FACTOR (ACR-2), PUTATIVE-RELATED-RELATED"/>
    <property type="match status" value="1"/>
</dbReference>